<dbReference type="SUPFAM" id="SSF68912">
    <property type="entry name" value="Rho N-terminal domain-like"/>
    <property type="match status" value="1"/>
</dbReference>
<dbReference type="Proteomes" id="UP001162098">
    <property type="component" value="Segment"/>
</dbReference>
<proteinExistence type="predicted"/>
<feature type="domain" description="Rho termination factor-like N-terminal" evidence="1">
    <location>
        <begin position="58"/>
        <end position="92"/>
    </location>
</feature>
<dbReference type="InterPro" id="IPR011112">
    <property type="entry name" value="Rho-like_N"/>
</dbReference>
<name>A0A7S8BDC4_9VIRU</name>
<evidence type="ECO:0000313" key="3">
    <source>
        <dbReference type="Proteomes" id="UP001162098"/>
    </source>
</evidence>
<dbReference type="EMBL" id="MW018138">
    <property type="protein sequence ID" value="QPB44301.1"/>
    <property type="molecule type" value="Genomic_DNA"/>
</dbReference>
<dbReference type="PANTHER" id="PTHR34449:SF2">
    <property type="entry name" value="RHO TERMINATION FACTOR"/>
    <property type="match status" value="1"/>
</dbReference>
<reference evidence="2 3" key="1">
    <citation type="submission" date="2020-09" db="EMBL/GenBank/DDBJ databases">
        <authorList>
            <person name="Zhang R."/>
            <person name="Garcia K."/>
            <person name="Ogata H."/>
        </authorList>
    </citation>
    <scope>NUCLEOTIDE SEQUENCE [LARGE SCALE GENOMIC DNA]</scope>
    <source>
        <strain evidence="3">stheno</strain>
    </source>
</reference>
<organism evidence="2 3">
    <name type="scientific">Medusavirus stheno T3</name>
    <dbReference type="NCBI Taxonomy" id="3069717"/>
    <lineage>
        <taxon>Viruses</taxon>
        <taxon>Varidnaviria</taxon>
        <taxon>Bamfordvirae</taxon>
        <taxon>Nucleocytoviricota</taxon>
        <taxon>Megaviricetes</taxon>
        <taxon>Mamonoviridae</taxon>
        <taxon>Medusavirus</taxon>
        <taxon>Medusavirus sthenus</taxon>
    </lineage>
</organism>
<dbReference type="SMART" id="SM00959">
    <property type="entry name" value="Rho_N"/>
    <property type="match status" value="1"/>
</dbReference>
<sequence length="236" mass="26980">MPATRKGPKESANDARIGETRRGLDGAMWVAVRVTPRDRKRVPYKQWRRAPAIAKKQKAMTVAELRKAARDRGIKGYSRMKKSELVRALKGGATAPKTDDGSAGYLFYYDNYHVVYEILLIITKVEAAALAKECEKYRAWNQKLWAGKAPLSAYENRQIKQKVSERAHVWDSGFYLATIEQYGARLMKRPTTIRKLTWAAVKRILTEPYGVQTPLNMGYKMLPMTEALYDKLESFD</sequence>
<dbReference type="Pfam" id="PF07498">
    <property type="entry name" value="Rho_N"/>
    <property type="match status" value="1"/>
</dbReference>
<evidence type="ECO:0000259" key="1">
    <source>
        <dbReference type="SMART" id="SM00959"/>
    </source>
</evidence>
<keyword evidence="3" id="KW-1185">Reference proteome</keyword>
<evidence type="ECO:0000313" key="2">
    <source>
        <dbReference type="EMBL" id="QPB44301.1"/>
    </source>
</evidence>
<dbReference type="Gene3D" id="1.10.720.10">
    <property type="match status" value="1"/>
</dbReference>
<accession>A0A7S8BDC4</accession>
<dbReference type="GO" id="GO:0006353">
    <property type="term" value="P:DNA-templated transcription termination"/>
    <property type="evidence" value="ECO:0007669"/>
    <property type="project" value="InterPro"/>
</dbReference>
<dbReference type="KEGG" id="vg:80543497"/>
<dbReference type="InterPro" id="IPR036269">
    <property type="entry name" value="Rho_N_sf"/>
</dbReference>
<dbReference type="PANTHER" id="PTHR34449">
    <property type="entry name" value="RHO TERMINATION FACTOR"/>
    <property type="match status" value="1"/>
</dbReference>
<protein>
    <submittedName>
        <fullName evidence="2">Rho termination factor N-terminal domain-containing protein</fullName>
    </submittedName>
</protein>